<dbReference type="Proteomes" id="UP000663891">
    <property type="component" value="Unassembled WGS sequence"/>
</dbReference>
<sequence length="227" mass="26596">MATSRQNTYVRVPYPEGSTPKAGDLIELVFDKFSPRPHFIVRQTEGNVDKNTKANEIDETMLLILSFHRGDWYQEHGTPWHCHLCVPMEEYCHEAKKEAYEKNGFCLLWMTPDPRIGVYSQKPQQLRLLYDFMVNVKEQMEKDLLSKDKSFRNFGCHFCLFVSAENQANTTPRAAKGLNETGTDVKTAELVGFIQMDDQQYYQLLPDENHRQTWFNDFKRHDFIVTT</sequence>
<name>A0A814VUT5_9BILA</name>
<proteinExistence type="predicted"/>
<protein>
    <submittedName>
        <fullName evidence="1">Uncharacterized protein</fullName>
    </submittedName>
</protein>
<evidence type="ECO:0000313" key="2">
    <source>
        <dbReference type="Proteomes" id="UP000663891"/>
    </source>
</evidence>
<dbReference type="EMBL" id="CAJNON010000319">
    <property type="protein sequence ID" value="CAF1192815.1"/>
    <property type="molecule type" value="Genomic_DNA"/>
</dbReference>
<organism evidence="1 2">
    <name type="scientific">Adineta steineri</name>
    <dbReference type="NCBI Taxonomy" id="433720"/>
    <lineage>
        <taxon>Eukaryota</taxon>
        <taxon>Metazoa</taxon>
        <taxon>Spiralia</taxon>
        <taxon>Gnathifera</taxon>
        <taxon>Rotifera</taxon>
        <taxon>Eurotatoria</taxon>
        <taxon>Bdelloidea</taxon>
        <taxon>Adinetida</taxon>
        <taxon>Adinetidae</taxon>
        <taxon>Adineta</taxon>
    </lineage>
</organism>
<dbReference type="OrthoDB" id="9972063at2759"/>
<accession>A0A814VUT5</accession>
<comment type="caution">
    <text evidence="1">The sequence shown here is derived from an EMBL/GenBank/DDBJ whole genome shotgun (WGS) entry which is preliminary data.</text>
</comment>
<evidence type="ECO:0000313" key="1">
    <source>
        <dbReference type="EMBL" id="CAF1192815.1"/>
    </source>
</evidence>
<gene>
    <name evidence="1" type="ORF">VCS650_LOCUS25157</name>
</gene>
<dbReference type="AlphaFoldDB" id="A0A814VUT5"/>
<reference evidence="1" key="1">
    <citation type="submission" date="2021-02" db="EMBL/GenBank/DDBJ databases">
        <authorList>
            <person name="Nowell W R."/>
        </authorList>
    </citation>
    <scope>NUCLEOTIDE SEQUENCE</scope>
</reference>